<evidence type="ECO:0000256" key="1">
    <source>
        <dbReference type="ARBA" id="ARBA00004141"/>
    </source>
</evidence>
<keyword evidence="3 7" id="KW-0812">Transmembrane</keyword>
<keyword evidence="5 7" id="KW-0472">Membrane</keyword>
<feature type="transmembrane region" description="Helical" evidence="7">
    <location>
        <begin position="192"/>
        <end position="210"/>
    </location>
</feature>
<evidence type="ECO:0000256" key="5">
    <source>
        <dbReference type="ARBA" id="ARBA00023136"/>
    </source>
</evidence>
<feature type="transmembrane region" description="Helical" evidence="7">
    <location>
        <begin position="292"/>
        <end position="314"/>
    </location>
</feature>
<evidence type="ECO:0000259" key="8">
    <source>
        <dbReference type="Pfam" id="PF00892"/>
    </source>
</evidence>
<dbReference type="AlphaFoldDB" id="A0A836BZV9"/>
<evidence type="ECO:0000313" key="9">
    <source>
        <dbReference type="EMBL" id="KAG2494367.1"/>
    </source>
</evidence>
<feature type="transmembrane region" description="Helical" evidence="7">
    <location>
        <begin position="262"/>
        <end position="285"/>
    </location>
</feature>
<feature type="compositionally biased region" description="Basic and acidic residues" evidence="6">
    <location>
        <begin position="530"/>
        <end position="539"/>
    </location>
</feature>
<dbReference type="EMBL" id="JAEHOE010000031">
    <property type="protein sequence ID" value="KAG2494367.1"/>
    <property type="molecule type" value="Genomic_DNA"/>
</dbReference>
<dbReference type="PANTHER" id="PTHR22911">
    <property type="entry name" value="ACYL-MALONYL CONDENSING ENZYME-RELATED"/>
    <property type="match status" value="1"/>
</dbReference>
<comment type="caution">
    <text evidence="9">The sequence shown here is derived from an EMBL/GenBank/DDBJ whole genome shotgun (WGS) entry which is preliminary data.</text>
</comment>
<dbReference type="Pfam" id="PF00892">
    <property type="entry name" value="EamA"/>
    <property type="match status" value="2"/>
</dbReference>
<organism evidence="9 10">
    <name type="scientific">Edaphochlamys debaryana</name>
    <dbReference type="NCBI Taxonomy" id="47281"/>
    <lineage>
        <taxon>Eukaryota</taxon>
        <taxon>Viridiplantae</taxon>
        <taxon>Chlorophyta</taxon>
        <taxon>core chlorophytes</taxon>
        <taxon>Chlorophyceae</taxon>
        <taxon>CS clade</taxon>
        <taxon>Chlamydomonadales</taxon>
        <taxon>Chlamydomonadales incertae sedis</taxon>
        <taxon>Edaphochlamys</taxon>
    </lineage>
</organism>
<protein>
    <recommendedName>
        <fullName evidence="8">EamA domain-containing protein</fullName>
    </recommendedName>
</protein>
<feature type="transmembrane region" description="Helical" evidence="7">
    <location>
        <begin position="164"/>
        <end position="185"/>
    </location>
</feature>
<feature type="transmembrane region" description="Helical" evidence="7">
    <location>
        <begin position="73"/>
        <end position="95"/>
    </location>
</feature>
<accession>A0A836BZV9</accession>
<evidence type="ECO:0000256" key="7">
    <source>
        <dbReference type="SAM" id="Phobius"/>
    </source>
</evidence>
<feature type="transmembrane region" description="Helical" evidence="7">
    <location>
        <begin position="326"/>
        <end position="343"/>
    </location>
</feature>
<name>A0A836BZV9_9CHLO</name>
<feature type="domain" description="EamA" evidence="8">
    <location>
        <begin position="264"/>
        <end position="397"/>
    </location>
</feature>
<feature type="region of interest" description="Disordered" evidence="6">
    <location>
        <begin position="402"/>
        <end position="601"/>
    </location>
</feature>
<feature type="transmembrane region" description="Helical" evidence="7">
    <location>
        <begin position="107"/>
        <end position="126"/>
    </location>
</feature>
<dbReference type="OrthoDB" id="306876at2759"/>
<dbReference type="GO" id="GO:0016020">
    <property type="term" value="C:membrane"/>
    <property type="evidence" value="ECO:0007669"/>
    <property type="project" value="UniProtKB-SubCell"/>
</dbReference>
<dbReference type="SUPFAM" id="SSF103481">
    <property type="entry name" value="Multidrug resistance efflux transporter EmrE"/>
    <property type="match status" value="2"/>
</dbReference>
<feature type="domain" description="EamA" evidence="8">
    <location>
        <begin position="77"/>
        <end position="209"/>
    </location>
</feature>
<evidence type="ECO:0000256" key="4">
    <source>
        <dbReference type="ARBA" id="ARBA00022989"/>
    </source>
</evidence>
<feature type="transmembrane region" description="Helical" evidence="7">
    <location>
        <begin position="138"/>
        <end position="158"/>
    </location>
</feature>
<gene>
    <name evidence="9" type="ORF">HYH03_007424</name>
</gene>
<evidence type="ECO:0000256" key="3">
    <source>
        <dbReference type="ARBA" id="ARBA00022692"/>
    </source>
</evidence>
<feature type="compositionally biased region" description="Basic and acidic residues" evidence="6">
    <location>
        <begin position="427"/>
        <end position="439"/>
    </location>
</feature>
<dbReference type="Proteomes" id="UP000612055">
    <property type="component" value="Unassembled WGS sequence"/>
</dbReference>
<feature type="transmembrane region" description="Helical" evidence="7">
    <location>
        <begin position="355"/>
        <end position="374"/>
    </location>
</feature>
<evidence type="ECO:0000256" key="2">
    <source>
        <dbReference type="ARBA" id="ARBA00007635"/>
    </source>
</evidence>
<dbReference type="InterPro" id="IPR000620">
    <property type="entry name" value="EamA_dom"/>
</dbReference>
<sequence length="633" mass="63653">MPAHEEWVAISEGHLAPGLGPSETYDDWLQPYRSDGRRVSGGGGAKEGAAPTSVDHPRWEALKRSVRAVPLAAWDNGVAAVSLAALVFSFSAFFVKLMGHGVPVFQIVVFRSAASFAVCFAYSRFAGIRPLFGHRRNLKFLLSRGLFGAAAMTTYYFSIKLLPLADAVTLFFLNPAVTAVAAWLIMKEPLGVRGAIGVVTSIAGLLLLTHPPALFGDSSPSPSSSSSAPASSSATLHGDGSLSVSAAPSSSSSTGGWDADRLVGTAFGLLSAVLSAGAFISIRLVGKSEPSLVLAVYFHTCAAASSVLPLALGVPQHAVLPSGRQWALLLGVAATSFWGQILIGRGFQLLAAGRASAINFTQVVYSYVLGLLFLHESLTLLGAAGSGLIAVGAVLVNLKPRKQPPPPPLEAGGGAGAGTGGGAAGGKDGDGREGWREGDQDPLLEPGPVSGPGLGPKAKTPSPGSRPAGKGEARYEGVPLLGEAGPDRGGSDRAGPADQSPDVRAGPGPGSSGLESGAGAAPQGPVLWRWGEEGGRSDDASGGEADAEMEMVRLMGSGSTSRHDEGSASGASTGHEGSSRSGDGGGGRGGGQGGRSGDVLEPAAAPAVLACGEEGAVAQLELRQRGDEGGGGG</sequence>
<feature type="region of interest" description="Disordered" evidence="6">
    <location>
        <begin position="218"/>
        <end position="255"/>
    </location>
</feature>
<keyword evidence="10" id="KW-1185">Reference proteome</keyword>
<dbReference type="PANTHER" id="PTHR22911:SF6">
    <property type="entry name" value="SOLUTE CARRIER FAMILY 35 MEMBER G1"/>
    <property type="match status" value="1"/>
</dbReference>
<comment type="similarity">
    <text evidence="2">Belongs to the drug/metabolite transporter (DMT) superfamily. Plant drug/metabolite exporter (P-DME) (TC 2.A.7.4) family.</text>
</comment>
<keyword evidence="4 7" id="KW-1133">Transmembrane helix</keyword>
<dbReference type="InterPro" id="IPR037185">
    <property type="entry name" value="EmrE-like"/>
</dbReference>
<reference evidence="9" key="1">
    <citation type="journal article" date="2020" name="bioRxiv">
        <title>Comparative genomics of Chlamydomonas.</title>
        <authorList>
            <person name="Craig R.J."/>
            <person name="Hasan A.R."/>
            <person name="Ness R.W."/>
            <person name="Keightley P.D."/>
        </authorList>
    </citation>
    <scope>NUCLEOTIDE SEQUENCE</scope>
    <source>
        <strain evidence="9">CCAP 11/70</strain>
    </source>
</reference>
<feature type="compositionally biased region" description="Low complexity" evidence="6">
    <location>
        <begin position="512"/>
        <end position="522"/>
    </location>
</feature>
<feature type="compositionally biased region" description="Gly residues" evidence="6">
    <location>
        <begin position="411"/>
        <end position="426"/>
    </location>
</feature>
<evidence type="ECO:0000313" key="10">
    <source>
        <dbReference type="Proteomes" id="UP000612055"/>
    </source>
</evidence>
<comment type="subcellular location">
    <subcellularLocation>
        <location evidence="1">Membrane</location>
        <topology evidence="1">Multi-pass membrane protein</topology>
    </subcellularLocation>
</comment>
<feature type="compositionally biased region" description="Gly residues" evidence="6">
    <location>
        <begin position="582"/>
        <end position="596"/>
    </location>
</feature>
<evidence type="ECO:0000256" key="6">
    <source>
        <dbReference type="SAM" id="MobiDB-lite"/>
    </source>
</evidence>
<proteinExistence type="inferred from homology"/>